<reference evidence="1" key="1">
    <citation type="submission" date="2021-11" db="EMBL/GenBank/DDBJ databases">
        <authorList>
            <person name="Schell T."/>
        </authorList>
    </citation>
    <scope>NUCLEOTIDE SEQUENCE</scope>
    <source>
        <strain evidence="1">M5</strain>
    </source>
</reference>
<keyword evidence="2" id="KW-1185">Reference proteome</keyword>
<dbReference type="Proteomes" id="UP000789390">
    <property type="component" value="Unassembled WGS sequence"/>
</dbReference>
<dbReference type="OrthoDB" id="341578at2759"/>
<protein>
    <submittedName>
        <fullName evidence="1">Uncharacterized protein</fullName>
    </submittedName>
</protein>
<accession>A0A8J2S3Z4</accession>
<proteinExistence type="predicted"/>
<evidence type="ECO:0000313" key="1">
    <source>
        <dbReference type="EMBL" id="CAH0112496.1"/>
    </source>
</evidence>
<dbReference type="AlphaFoldDB" id="A0A8J2S3Z4"/>
<dbReference type="EMBL" id="CAKKLH010000326">
    <property type="protein sequence ID" value="CAH0112496.1"/>
    <property type="molecule type" value="Genomic_DNA"/>
</dbReference>
<organism evidence="1 2">
    <name type="scientific">Daphnia galeata</name>
    <dbReference type="NCBI Taxonomy" id="27404"/>
    <lineage>
        <taxon>Eukaryota</taxon>
        <taxon>Metazoa</taxon>
        <taxon>Ecdysozoa</taxon>
        <taxon>Arthropoda</taxon>
        <taxon>Crustacea</taxon>
        <taxon>Branchiopoda</taxon>
        <taxon>Diplostraca</taxon>
        <taxon>Cladocera</taxon>
        <taxon>Anomopoda</taxon>
        <taxon>Daphniidae</taxon>
        <taxon>Daphnia</taxon>
    </lineage>
</organism>
<gene>
    <name evidence="1" type="ORF">DGAL_LOCUS16216</name>
</gene>
<sequence>MMKNWKTLTTHFSGKKAALKMDQFLNLGLELSSSIEPIPISADSLLHSSYHAADDLLITGGKEVRTYGVDVTILDMSKCKSSSIETPEKQMKCFIDHSTENDYIEADSSTEILTSYPMEFKVFLLPRLQVVVSDGVVCAINPGRPGQILWKYKFESPVVHVWKLIEGNLTPLDLFNPNFVPALESQPDIALTPFRVRWQHLTAKTSLVGYQGRFTTSTAVSNEDKEEASTKEHIEENNDPKITAMIVRHQTDYPYGEQVTEEDQLVKIKMLPILKKKKKS</sequence>
<name>A0A8J2S3Z4_9CRUS</name>
<comment type="caution">
    <text evidence="1">The sequence shown here is derived from an EMBL/GenBank/DDBJ whole genome shotgun (WGS) entry which is preliminary data.</text>
</comment>
<evidence type="ECO:0000313" key="2">
    <source>
        <dbReference type="Proteomes" id="UP000789390"/>
    </source>
</evidence>